<reference evidence="2" key="1">
    <citation type="submission" date="2021-02" db="EMBL/GenBank/DDBJ databases">
        <title>Thiocyanate and organic carbon inputs drive convergent selection for specific autotrophic Afipia and Thiobacillus strains within complex microbiomes.</title>
        <authorList>
            <person name="Huddy R.J."/>
            <person name="Sachdeva R."/>
            <person name="Kadzinga F."/>
            <person name="Kantor R.S."/>
            <person name="Harrison S.T.L."/>
            <person name="Banfield J.F."/>
        </authorList>
    </citation>
    <scope>NUCLEOTIDE SEQUENCE</scope>
    <source>
        <strain evidence="2">SCN18_13_7_16_R3_B_64_19</strain>
    </source>
</reference>
<protein>
    <submittedName>
        <fullName evidence="2">Spherulation-specific family 4 protein</fullName>
    </submittedName>
</protein>
<dbReference type="PROSITE" id="PS51257">
    <property type="entry name" value="PROKAR_LIPOPROTEIN"/>
    <property type="match status" value="1"/>
</dbReference>
<feature type="chain" id="PRO_5034542763" evidence="1">
    <location>
        <begin position="26"/>
        <end position="303"/>
    </location>
</feature>
<dbReference type="AlphaFoldDB" id="A0A8I1SX52"/>
<sequence>MLKNLRHAGLWIGLTALLLSGCGGGGGTSASADSATTGATPVALKRTTPMGVLVPLYGYPLVSSGSGATYTTSENPAWTEVAANAAAVPTVAIINPQNGPVACTTPPSATLSAFTQGIGQLHAAGVKVLGYVHTSYGSRALSLVQQDVQTYAQCYGVDGVFFDEVSNKGSLASYYAAAAATVRKDIQPGSGQAVLVAINPGTYPDLSIAQTADITVMHESADLNLPAAPASLASYPSAKFAYLALGISNLTQTQAAALSSLYQQGVGYVYLTDQGSGNDPWAKLSTSYPAQIQIIQALNQSKN</sequence>
<organism evidence="2 3">
    <name type="scientific">Thiomonas arsenitoxydans (strain DSM 22701 / CIP 110005 / 3As)</name>
    <dbReference type="NCBI Taxonomy" id="426114"/>
    <lineage>
        <taxon>Bacteria</taxon>
        <taxon>Pseudomonadati</taxon>
        <taxon>Pseudomonadota</taxon>
        <taxon>Betaproteobacteria</taxon>
        <taxon>Burkholderiales</taxon>
        <taxon>Thiomonas</taxon>
    </lineage>
</organism>
<accession>A0A8I1SX52</accession>
<proteinExistence type="predicted"/>
<name>A0A8I1SX52_THIA3</name>
<evidence type="ECO:0000313" key="2">
    <source>
        <dbReference type="EMBL" id="MBN8744264.1"/>
    </source>
</evidence>
<comment type="caution">
    <text evidence="2">The sequence shown here is derived from an EMBL/GenBank/DDBJ whole genome shotgun (WGS) entry which is preliminary data.</text>
</comment>
<keyword evidence="1" id="KW-0732">Signal</keyword>
<dbReference type="PANTHER" id="PTHR35040:SF9">
    <property type="entry name" value="4-LIKE CELL SURFACE PROTEIN, PUTATIVE (AFU_ORTHOLOGUE AFUA_4G14080)-RELATED"/>
    <property type="match status" value="1"/>
</dbReference>
<evidence type="ECO:0000313" key="3">
    <source>
        <dbReference type="Proteomes" id="UP000664800"/>
    </source>
</evidence>
<dbReference type="RefSeq" id="WP_276729844.1">
    <property type="nucleotide sequence ID" value="NZ_JAFKMR010000016.1"/>
</dbReference>
<feature type="signal peptide" evidence="1">
    <location>
        <begin position="1"/>
        <end position="25"/>
    </location>
</feature>
<dbReference type="PANTHER" id="PTHR35040">
    <property type="match status" value="1"/>
</dbReference>
<dbReference type="InterPro" id="IPR021986">
    <property type="entry name" value="Spherulin4"/>
</dbReference>
<dbReference type="Proteomes" id="UP000664800">
    <property type="component" value="Unassembled WGS sequence"/>
</dbReference>
<dbReference type="EMBL" id="JAFKMR010000016">
    <property type="protein sequence ID" value="MBN8744264.1"/>
    <property type="molecule type" value="Genomic_DNA"/>
</dbReference>
<gene>
    <name evidence="2" type="ORF">J0I24_08110</name>
</gene>
<evidence type="ECO:0000256" key="1">
    <source>
        <dbReference type="SAM" id="SignalP"/>
    </source>
</evidence>
<dbReference type="Pfam" id="PF12138">
    <property type="entry name" value="Spherulin4"/>
    <property type="match status" value="1"/>
</dbReference>